<dbReference type="InterPro" id="IPR039428">
    <property type="entry name" value="NUOK/Mnh_C1-like"/>
</dbReference>
<evidence type="ECO:0000256" key="3">
    <source>
        <dbReference type="ARBA" id="ARBA00022475"/>
    </source>
</evidence>
<dbReference type="RefSeq" id="WP_092987930.1">
    <property type="nucleotide sequence ID" value="NZ_FNFY01000033.1"/>
</dbReference>
<evidence type="ECO:0000256" key="6">
    <source>
        <dbReference type="ARBA" id="ARBA00023136"/>
    </source>
</evidence>
<organism evidence="8 9">
    <name type="scientific">Lacicoccus qingdaonensis</name>
    <dbReference type="NCBI Taxonomy" id="576118"/>
    <lineage>
        <taxon>Bacteria</taxon>
        <taxon>Bacillati</taxon>
        <taxon>Bacillota</taxon>
        <taxon>Bacilli</taxon>
        <taxon>Bacillales</taxon>
        <taxon>Salinicoccaceae</taxon>
        <taxon>Lacicoccus</taxon>
    </lineage>
</organism>
<dbReference type="PANTHER" id="PTHR34583:SF2">
    <property type="entry name" value="ANTIPORTER SUBUNIT MNHC2-RELATED"/>
    <property type="match status" value="1"/>
</dbReference>
<keyword evidence="9" id="KW-1185">Reference proteome</keyword>
<dbReference type="EMBL" id="FNFY01000033">
    <property type="protein sequence ID" value="SDL23798.1"/>
    <property type="molecule type" value="Genomic_DNA"/>
</dbReference>
<reference evidence="9" key="1">
    <citation type="submission" date="2016-10" db="EMBL/GenBank/DDBJ databases">
        <authorList>
            <person name="Varghese N."/>
            <person name="Submissions S."/>
        </authorList>
    </citation>
    <scope>NUCLEOTIDE SEQUENCE [LARGE SCALE GENOMIC DNA]</scope>
    <source>
        <strain evidence="9">CGMCC 1.8895</strain>
    </source>
</reference>
<evidence type="ECO:0000313" key="9">
    <source>
        <dbReference type="Proteomes" id="UP000199008"/>
    </source>
</evidence>
<feature type="transmembrane region" description="Helical" evidence="7">
    <location>
        <begin position="28"/>
        <end position="49"/>
    </location>
</feature>
<keyword evidence="3" id="KW-1003">Cell membrane</keyword>
<comment type="subcellular location">
    <subcellularLocation>
        <location evidence="1">Cell membrane</location>
        <topology evidence="1">Multi-pass membrane protein</topology>
    </subcellularLocation>
</comment>
<dbReference type="Pfam" id="PF00420">
    <property type="entry name" value="Oxidored_q2"/>
    <property type="match status" value="1"/>
</dbReference>
<sequence length="114" mass="12285">MEILVIILAGILIGASVYLMLSKSLLRIIIGTGVLSHGILLMLLTMGGLKRGGIPVLDDSVQSYSDPLPQAMLLTVIVITFALTAYMLVIAIRVYKELGTDNVENMKGVPRDDD</sequence>
<dbReference type="Proteomes" id="UP000199008">
    <property type="component" value="Unassembled WGS sequence"/>
</dbReference>
<keyword evidence="5 7" id="KW-1133">Transmembrane helix</keyword>
<accession>A0A1G9IEX1</accession>
<keyword evidence="6 7" id="KW-0472">Membrane</keyword>
<evidence type="ECO:0000256" key="2">
    <source>
        <dbReference type="ARBA" id="ARBA00010388"/>
    </source>
</evidence>
<evidence type="ECO:0000313" key="8">
    <source>
        <dbReference type="EMBL" id="SDL23798.1"/>
    </source>
</evidence>
<evidence type="ECO:0000256" key="7">
    <source>
        <dbReference type="SAM" id="Phobius"/>
    </source>
</evidence>
<dbReference type="PANTHER" id="PTHR34583">
    <property type="entry name" value="ANTIPORTER SUBUNIT MNHC2-RELATED"/>
    <property type="match status" value="1"/>
</dbReference>
<dbReference type="Gene3D" id="1.10.287.3510">
    <property type="match status" value="1"/>
</dbReference>
<keyword evidence="4 7" id="KW-0812">Transmembrane</keyword>
<evidence type="ECO:0000256" key="4">
    <source>
        <dbReference type="ARBA" id="ARBA00022692"/>
    </source>
</evidence>
<dbReference type="OrthoDB" id="9799219at2"/>
<protein>
    <submittedName>
        <fullName evidence="8">Multisubunit sodium/proton antiporter, MrpC subunit</fullName>
    </submittedName>
</protein>
<name>A0A1G9IEX1_9BACL</name>
<gene>
    <name evidence="8" type="ORF">SAMN05216216_1335</name>
</gene>
<proteinExistence type="inferred from homology"/>
<dbReference type="STRING" id="576118.SAMN05216216_1335"/>
<feature type="transmembrane region" description="Helical" evidence="7">
    <location>
        <begin position="69"/>
        <end position="92"/>
    </location>
</feature>
<evidence type="ECO:0000256" key="1">
    <source>
        <dbReference type="ARBA" id="ARBA00004651"/>
    </source>
</evidence>
<dbReference type="GO" id="GO:0005886">
    <property type="term" value="C:plasma membrane"/>
    <property type="evidence" value="ECO:0007669"/>
    <property type="project" value="UniProtKB-SubCell"/>
</dbReference>
<evidence type="ECO:0000256" key="5">
    <source>
        <dbReference type="ARBA" id="ARBA00022989"/>
    </source>
</evidence>
<feature type="transmembrane region" description="Helical" evidence="7">
    <location>
        <begin position="6"/>
        <end position="21"/>
    </location>
</feature>
<dbReference type="AlphaFoldDB" id="A0A1G9IEX1"/>
<dbReference type="NCBIfam" id="NF006372">
    <property type="entry name" value="PRK08600.1"/>
    <property type="match status" value="1"/>
</dbReference>
<dbReference type="InterPro" id="IPR050601">
    <property type="entry name" value="CPA3_antiporter_subunitC"/>
</dbReference>
<comment type="similarity">
    <text evidence="2">Belongs to the CPA3 antiporters (TC 2.A.63) subunit C family.</text>
</comment>